<reference evidence="2 3" key="1">
    <citation type="journal article" date="2021" name="Plant Biotechnol. J.">
        <title>Multi-omics assisted identification of the key and species-specific regulatory components of drought-tolerant mechanisms in Gossypium stocksii.</title>
        <authorList>
            <person name="Yu D."/>
            <person name="Ke L."/>
            <person name="Zhang D."/>
            <person name="Wu Y."/>
            <person name="Sun Y."/>
            <person name="Mei J."/>
            <person name="Sun J."/>
            <person name="Sun Y."/>
        </authorList>
    </citation>
    <scope>NUCLEOTIDE SEQUENCE [LARGE SCALE GENOMIC DNA]</scope>
    <source>
        <strain evidence="3">cv. E1</strain>
        <tissue evidence="2">Leaf</tissue>
    </source>
</reference>
<dbReference type="AlphaFoldDB" id="A0A9D3W6J4"/>
<feature type="compositionally biased region" description="Basic residues" evidence="1">
    <location>
        <begin position="274"/>
        <end position="283"/>
    </location>
</feature>
<feature type="compositionally biased region" description="Basic and acidic residues" evidence="1">
    <location>
        <begin position="261"/>
        <end position="273"/>
    </location>
</feature>
<feature type="compositionally biased region" description="Low complexity" evidence="1">
    <location>
        <begin position="201"/>
        <end position="215"/>
    </location>
</feature>
<evidence type="ECO:0000256" key="1">
    <source>
        <dbReference type="SAM" id="MobiDB-lite"/>
    </source>
</evidence>
<feature type="region of interest" description="Disordered" evidence="1">
    <location>
        <begin position="233"/>
        <end position="283"/>
    </location>
</feature>
<sequence length="283" mass="32426">MACQAPSSSTSVHPWTFFSKITKENYNNNISKRPFCMEKGFLFQYAPFTGYSKAISSVVKKHRWQIFYLYPDDVLTKVVPEFYAHLTSPKNAFIYVPSVSVLFNEDSINVQYGLPEDPDEHSQFIKTITTEGLNQVLTGLCVEGMTWTISQNNCYTIDRPKDDDNEDGEETTAENKNIKKERKEKIEFVHIESKKDEADMTQTSTPTTTTTTPKSTIPMTEQECMIHQLVDDLKKSDADDEEEVPTNQLKTKHYKQVAGKSVRDDTGEVERKQCYKHATRKST</sequence>
<feature type="region of interest" description="Disordered" evidence="1">
    <location>
        <begin position="157"/>
        <end position="176"/>
    </location>
</feature>
<evidence type="ECO:0000313" key="2">
    <source>
        <dbReference type="EMBL" id="KAH1114094.1"/>
    </source>
</evidence>
<keyword evidence="3" id="KW-1185">Reference proteome</keyword>
<name>A0A9D3W6J4_9ROSI</name>
<accession>A0A9D3W6J4</accession>
<feature type="region of interest" description="Disordered" evidence="1">
    <location>
        <begin position="196"/>
        <end position="215"/>
    </location>
</feature>
<comment type="caution">
    <text evidence="2">The sequence shown here is derived from an EMBL/GenBank/DDBJ whole genome shotgun (WGS) entry which is preliminary data.</text>
</comment>
<gene>
    <name evidence="2" type="ORF">J1N35_007472</name>
</gene>
<organism evidence="2 3">
    <name type="scientific">Gossypium stocksii</name>
    <dbReference type="NCBI Taxonomy" id="47602"/>
    <lineage>
        <taxon>Eukaryota</taxon>
        <taxon>Viridiplantae</taxon>
        <taxon>Streptophyta</taxon>
        <taxon>Embryophyta</taxon>
        <taxon>Tracheophyta</taxon>
        <taxon>Spermatophyta</taxon>
        <taxon>Magnoliopsida</taxon>
        <taxon>eudicotyledons</taxon>
        <taxon>Gunneridae</taxon>
        <taxon>Pentapetalae</taxon>
        <taxon>rosids</taxon>
        <taxon>malvids</taxon>
        <taxon>Malvales</taxon>
        <taxon>Malvaceae</taxon>
        <taxon>Malvoideae</taxon>
        <taxon>Gossypium</taxon>
    </lineage>
</organism>
<evidence type="ECO:0000313" key="3">
    <source>
        <dbReference type="Proteomes" id="UP000828251"/>
    </source>
</evidence>
<feature type="compositionally biased region" description="Acidic residues" evidence="1">
    <location>
        <begin position="163"/>
        <end position="172"/>
    </location>
</feature>
<dbReference type="EMBL" id="JAIQCV010000003">
    <property type="protein sequence ID" value="KAH1114094.1"/>
    <property type="molecule type" value="Genomic_DNA"/>
</dbReference>
<protein>
    <submittedName>
        <fullName evidence="2">Uncharacterized protein</fullName>
    </submittedName>
</protein>
<dbReference type="Proteomes" id="UP000828251">
    <property type="component" value="Unassembled WGS sequence"/>
</dbReference>
<proteinExistence type="predicted"/>